<dbReference type="EMBL" id="RRYP01001942">
    <property type="protein sequence ID" value="TNV85304.1"/>
    <property type="molecule type" value="Genomic_DNA"/>
</dbReference>
<name>A0A8J8P3D1_HALGN</name>
<reference evidence="1" key="1">
    <citation type="submission" date="2019-06" db="EMBL/GenBank/DDBJ databases">
        <authorList>
            <person name="Zheng W."/>
        </authorList>
    </citation>
    <scope>NUCLEOTIDE SEQUENCE</scope>
    <source>
        <strain evidence="1">QDHG01</strain>
    </source>
</reference>
<protein>
    <submittedName>
        <fullName evidence="1">Uncharacterized protein</fullName>
    </submittedName>
</protein>
<comment type="caution">
    <text evidence="1">The sequence shown here is derived from an EMBL/GenBank/DDBJ whole genome shotgun (WGS) entry which is preliminary data.</text>
</comment>
<sequence length="91" mass="10771">MIPTSKPSLISPLPSKTVYREHLDRRSITSHQANNALGELWDLWWRIQLFNNCARTKIALYDLCALIACLCFNRRYLWARHPPIKFRLSQM</sequence>
<proteinExistence type="predicted"/>
<gene>
    <name evidence="1" type="ORF">FGO68_gene7856</name>
</gene>
<organism evidence="1 2">
    <name type="scientific">Halteria grandinella</name>
    <dbReference type="NCBI Taxonomy" id="5974"/>
    <lineage>
        <taxon>Eukaryota</taxon>
        <taxon>Sar</taxon>
        <taxon>Alveolata</taxon>
        <taxon>Ciliophora</taxon>
        <taxon>Intramacronucleata</taxon>
        <taxon>Spirotrichea</taxon>
        <taxon>Stichotrichia</taxon>
        <taxon>Sporadotrichida</taxon>
        <taxon>Halteriidae</taxon>
        <taxon>Halteria</taxon>
    </lineage>
</organism>
<evidence type="ECO:0000313" key="2">
    <source>
        <dbReference type="Proteomes" id="UP000785679"/>
    </source>
</evidence>
<dbReference type="AlphaFoldDB" id="A0A8J8P3D1"/>
<dbReference type="Proteomes" id="UP000785679">
    <property type="component" value="Unassembled WGS sequence"/>
</dbReference>
<evidence type="ECO:0000313" key="1">
    <source>
        <dbReference type="EMBL" id="TNV85304.1"/>
    </source>
</evidence>
<accession>A0A8J8P3D1</accession>
<keyword evidence="2" id="KW-1185">Reference proteome</keyword>